<accession>A0A9P8PMH3</accession>
<protein>
    <submittedName>
        <fullName evidence="1">Uncharacterized protein</fullName>
    </submittedName>
</protein>
<keyword evidence="2" id="KW-1185">Reference proteome</keyword>
<reference evidence="1" key="1">
    <citation type="journal article" date="2021" name="Open Biol.">
        <title>Shared evolutionary footprints suggest mitochondrial oxidative damage underlies multiple complex I losses in fungi.</title>
        <authorList>
            <person name="Schikora-Tamarit M.A."/>
            <person name="Marcet-Houben M."/>
            <person name="Nosek J."/>
            <person name="Gabaldon T."/>
        </authorList>
    </citation>
    <scope>NUCLEOTIDE SEQUENCE</scope>
    <source>
        <strain evidence="1">CBS6341</strain>
    </source>
</reference>
<proteinExistence type="predicted"/>
<dbReference type="AlphaFoldDB" id="A0A9P8PMH3"/>
<gene>
    <name evidence="1" type="ORF">WICMUC_003148</name>
</gene>
<dbReference type="EMBL" id="JAEUBF010000845">
    <property type="protein sequence ID" value="KAH3674602.1"/>
    <property type="molecule type" value="Genomic_DNA"/>
</dbReference>
<reference evidence="1" key="2">
    <citation type="submission" date="2021-01" db="EMBL/GenBank/DDBJ databases">
        <authorList>
            <person name="Schikora-Tamarit M.A."/>
        </authorList>
    </citation>
    <scope>NUCLEOTIDE SEQUENCE</scope>
    <source>
        <strain evidence="1">CBS6341</strain>
    </source>
</reference>
<dbReference type="Proteomes" id="UP000769528">
    <property type="component" value="Unassembled WGS sequence"/>
</dbReference>
<sequence>MMIVKFHPSLRNLDHYSKNEVNSSGKEVSDSFSCFNSSCKNLWTSDLCEPCLIDEVENNLDDNETDGLANLEAKVAVDLVAIDLETILIELETARLVRRSDDIF</sequence>
<name>A0A9P8PMH3_9ASCO</name>
<organism evidence="1 2">
    <name type="scientific">Wickerhamomyces mucosus</name>
    <dbReference type="NCBI Taxonomy" id="1378264"/>
    <lineage>
        <taxon>Eukaryota</taxon>
        <taxon>Fungi</taxon>
        <taxon>Dikarya</taxon>
        <taxon>Ascomycota</taxon>
        <taxon>Saccharomycotina</taxon>
        <taxon>Saccharomycetes</taxon>
        <taxon>Phaffomycetales</taxon>
        <taxon>Wickerhamomycetaceae</taxon>
        <taxon>Wickerhamomyces</taxon>
    </lineage>
</organism>
<comment type="caution">
    <text evidence="1">The sequence shown here is derived from an EMBL/GenBank/DDBJ whole genome shotgun (WGS) entry which is preliminary data.</text>
</comment>
<evidence type="ECO:0000313" key="2">
    <source>
        <dbReference type="Proteomes" id="UP000769528"/>
    </source>
</evidence>
<evidence type="ECO:0000313" key="1">
    <source>
        <dbReference type="EMBL" id="KAH3674602.1"/>
    </source>
</evidence>